<keyword evidence="2" id="KW-1185">Reference proteome</keyword>
<protein>
    <submittedName>
        <fullName evidence="1">Uncharacterized protein</fullName>
    </submittedName>
</protein>
<proteinExistence type="predicted"/>
<accession>A0ABP8I9S5</accession>
<gene>
    <name evidence="1" type="ORF">GCM10023185_16040</name>
</gene>
<organism evidence="1 2">
    <name type="scientific">Hymenobacter saemangeumensis</name>
    <dbReference type="NCBI Taxonomy" id="1084522"/>
    <lineage>
        <taxon>Bacteria</taxon>
        <taxon>Pseudomonadati</taxon>
        <taxon>Bacteroidota</taxon>
        <taxon>Cytophagia</taxon>
        <taxon>Cytophagales</taxon>
        <taxon>Hymenobacteraceae</taxon>
        <taxon>Hymenobacter</taxon>
    </lineage>
</organism>
<dbReference type="RefSeq" id="WP_345235504.1">
    <property type="nucleotide sequence ID" value="NZ_BAABGZ010000016.1"/>
</dbReference>
<dbReference type="EMBL" id="BAABGZ010000016">
    <property type="protein sequence ID" value="GAA4354337.1"/>
    <property type="molecule type" value="Genomic_DNA"/>
</dbReference>
<reference evidence="2" key="1">
    <citation type="journal article" date="2019" name="Int. J. Syst. Evol. Microbiol.">
        <title>The Global Catalogue of Microorganisms (GCM) 10K type strain sequencing project: providing services to taxonomists for standard genome sequencing and annotation.</title>
        <authorList>
            <consortium name="The Broad Institute Genomics Platform"/>
            <consortium name="The Broad Institute Genome Sequencing Center for Infectious Disease"/>
            <person name="Wu L."/>
            <person name="Ma J."/>
        </authorList>
    </citation>
    <scope>NUCLEOTIDE SEQUENCE [LARGE SCALE GENOMIC DNA]</scope>
    <source>
        <strain evidence="2">JCM 17923</strain>
    </source>
</reference>
<sequence length="74" mass="7987">MVNHGAGFFKGRGTEGLHAGLLVVAGHAVVDGVEHLFLFDDADEGEVQAEDLSVIQASLADTTRDGRKIYLHRR</sequence>
<name>A0ABP8I9S5_9BACT</name>
<dbReference type="Proteomes" id="UP001501153">
    <property type="component" value="Unassembled WGS sequence"/>
</dbReference>
<evidence type="ECO:0000313" key="1">
    <source>
        <dbReference type="EMBL" id="GAA4354337.1"/>
    </source>
</evidence>
<evidence type="ECO:0000313" key="2">
    <source>
        <dbReference type="Proteomes" id="UP001501153"/>
    </source>
</evidence>
<comment type="caution">
    <text evidence="1">The sequence shown here is derived from an EMBL/GenBank/DDBJ whole genome shotgun (WGS) entry which is preliminary data.</text>
</comment>